<sequence length="221" mass="24415">MTTNTTRPKSAPKSSWVNLAVDYGPLLVFFLAYRQFSPPKGTGTGVEVGAVVAITKSTVAFMVATVVALIVSKWRLGRISPMLWLSTVLIMGFGTLTVFLGDPFWIQIKPTVIYLLFAGALFAGLARGKAVLRMLLQSAFDGLDEAGWRKLSRNWAWFFLFLAGLNEVLRHTLSFDGWLSAKLWGVSALSFLFTFAQIPMLLRHGLGGEEVRDDETITPHD</sequence>
<keyword evidence="1 5" id="KW-1003">Cell membrane</keyword>
<name>A0ABQ6PAG5_9SPHN</name>
<gene>
    <name evidence="5" type="primary">yciB</name>
    <name evidence="6" type="ORF">NUTIK01_28620</name>
</gene>
<dbReference type="Proteomes" id="UP001187221">
    <property type="component" value="Unassembled WGS sequence"/>
</dbReference>
<comment type="subcellular location">
    <subcellularLocation>
        <location evidence="5">Cell inner membrane</location>
        <topology evidence="5">Multi-pass membrane protein</topology>
    </subcellularLocation>
</comment>
<feature type="transmembrane region" description="Helical" evidence="5">
    <location>
        <begin position="16"/>
        <end position="36"/>
    </location>
</feature>
<dbReference type="PANTHER" id="PTHR36917:SF1">
    <property type="entry name" value="INNER MEMBRANE-SPANNING PROTEIN YCIB"/>
    <property type="match status" value="1"/>
</dbReference>
<dbReference type="RefSeq" id="WP_317975699.1">
    <property type="nucleotide sequence ID" value="NZ_BTFW01000001.1"/>
</dbReference>
<accession>A0ABQ6PAG5</accession>
<keyword evidence="3 5" id="KW-1133">Transmembrane helix</keyword>
<organism evidence="6 7">
    <name type="scientific">Novosphingobium pituita</name>
    <dbReference type="NCBI Taxonomy" id="3056842"/>
    <lineage>
        <taxon>Bacteria</taxon>
        <taxon>Pseudomonadati</taxon>
        <taxon>Pseudomonadota</taxon>
        <taxon>Alphaproteobacteria</taxon>
        <taxon>Sphingomonadales</taxon>
        <taxon>Sphingomonadaceae</taxon>
        <taxon>Novosphingobium</taxon>
    </lineage>
</organism>
<comment type="caution">
    <text evidence="6">The sequence shown here is derived from an EMBL/GenBank/DDBJ whole genome shotgun (WGS) entry which is preliminary data.</text>
</comment>
<feature type="transmembrane region" description="Helical" evidence="5">
    <location>
        <begin position="112"/>
        <end position="130"/>
    </location>
</feature>
<evidence type="ECO:0000313" key="7">
    <source>
        <dbReference type="Proteomes" id="UP001187221"/>
    </source>
</evidence>
<evidence type="ECO:0000256" key="4">
    <source>
        <dbReference type="ARBA" id="ARBA00023136"/>
    </source>
</evidence>
<dbReference type="PANTHER" id="PTHR36917">
    <property type="entry name" value="INTRACELLULAR SEPTATION PROTEIN A-RELATED"/>
    <property type="match status" value="1"/>
</dbReference>
<feature type="transmembrane region" description="Helical" evidence="5">
    <location>
        <begin position="83"/>
        <end position="106"/>
    </location>
</feature>
<comment type="similarity">
    <text evidence="5">Belongs to the YciB family.</text>
</comment>
<evidence type="ECO:0000256" key="3">
    <source>
        <dbReference type="ARBA" id="ARBA00022989"/>
    </source>
</evidence>
<evidence type="ECO:0000313" key="6">
    <source>
        <dbReference type="EMBL" id="GMM62085.1"/>
    </source>
</evidence>
<protein>
    <recommendedName>
        <fullName evidence="5">Inner membrane-spanning protein YciB</fullName>
    </recommendedName>
</protein>
<dbReference type="HAMAP" id="MF_00189">
    <property type="entry name" value="YciB"/>
    <property type="match status" value="1"/>
</dbReference>
<evidence type="ECO:0000256" key="5">
    <source>
        <dbReference type="HAMAP-Rule" id="MF_00189"/>
    </source>
</evidence>
<dbReference type="InterPro" id="IPR006008">
    <property type="entry name" value="YciB"/>
</dbReference>
<reference evidence="6 7" key="1">
    <citation type="submission" date="2023-06" db="EMBL/GenBank/DDBJ databases">
        <title>Draft genome sequence of Novosphingobium sp. strain IK01.</title>
        <authorList>
            <person name="Hatamoto M."/>
            <person name="Ikarashi T."/>
            <person name="Yamaguchi T."/>
        </authorList>
    </citation>
    <scope>NUCLEOTIDE SEQUENCE [LARGE SCALE GENOMIC DNA]</scope>
    <source>
        <strain evidence="6 7">IK01</strain>
    </source>
</reference>
<evidence type="ECO:0000256" key="1">
    <source>
        <dbReference type="ARBA" id="ARBA00022475"/>
    </source>
</evidence>
<evidence type="ECO:0000256" key="2">
    <source>
        <dbReference type="ARBA" id="ARBA00022692"/>
    </source>
</evidence>
<dbReference type="Pfam" id="PF04279">
    <property type="entry name" value="IspA"/>
    <property type="match status" value="1"/>
</dbReference>
<keyword evidence="4 5" id="KW-0472">Membrane</keyword>
<keyword evidence="7" id="KW-1185">Reference proteome</keyword>
<comment type="function">
    <text evidence="5">Plays a role in cell envelope biogenesis, maintenance of cell envelope integrity and membrane homeostasis.</text>
</comment>
<proteinExistence type="inferred from homology"/>
<feature type="transmembrane region" description="Helical" evidence="5">
    <location>
        <begin position="48"/>
        <end position="71"/>
    </location>
</feature>
<dbReference type="EMBL" id="BTFW01000001">
    <property type="protein sequence ID" value="GMM62085.1"/>
    <property type="molecule type" value="Genomic_DNA"/>
</dbReference>
<comment type="caution">
    <text evidence="5">Lacks conserved residue(s) required for the propagation of feature annotation.</text>
</comment>
<keyword evidence="2 5" id="KW-0812">Transmembrane</keyword>
<keyword evidence="5" id="KW-0997">Cell inner membrane</keyword>